<protein>
    <submittedName>
        <fullName evidence="1">25798_t:CDS:1</fullName>
    </submittedName>
</protein>
<accession>A0ACA9M323</accession>
<sequence length="39" mass="4643">SEKPYYNITAQKNFLAKQKCAEDKLYELNELYNIVCNSR</sequence>
<name>A0ACA9M323_9GLOM</name>
<proteinExistence type="predicted"/>
<evidence type="ECO:0000313" key="2">
    <source>
        <dbReference type="Proteomes" id="UP000789920"/>
    </source>
</evidence>
<dbReference type="Proteomes" id="UP000789920">
    <property type="component" value="Unassembled WGS sequence"/>
</dbReference>
<evidence type="ECO:0000313" key="1">
    <source>
        <dbReference type="EMBL" id="CAG8565553.1"/>
    </source>
</evidence>
<dbReference type="EMBL" id="CAJVQC010006324">
    <property type="protein sequence ID" value="CAG8565553.1"/>
    <property type="molecule type" value="Genomic_DNA"/>
</dbReference>
<keyword evidence="2" id="KW-1185">Reference proteome</keyword>
<organism evidence="1 2">
    <name type="scientific">Racocetra persica</name>
    <dbReference type="NCBI Taxonomy" id="160502"/>
    <lineage>
        <taxon>Eukaryota</taxon>
        <taxon>Fungi</taxon>
        <taxon>Fungi incertae sedis</taxon>
        <taxon>Mucoromycota</taxon>
        <taxon>Glomeromycotina</taxon>
        <taxon>Glomeromycetes</taxon>
        <taxon>Diversisporales</taxon>
        <taxon>Gigasporaceae</taxon>
        <taxon>Racocetra</taxon>
    </lineage>
</organism>
<feature type="non-terminal residue" evidence="1">
    <location>
        <position position="1"/>
    </location>
</feature>
<reference evidence="1" key="1">
    <citation type="submission" date="2021-06" db="EMBL/GenBank/DDBJ databases">
        <authorList>
            <person name="Kallberg Y."/>
            <person name="Tangrot J."/>
            <person name="Rosling A."/>
        </authorList>
    </citation>
    <scope>NUCLEOTIDE SEQUENCE</scope>
    <source>
        <strain evidence="1">MA461A</strain>
    </source>
</reference>
<comment type="caution">
    <text evidence="1">The sequence shown here is derived from an EMBL/GenBank/DDBJ whole genome shotgun (WGS) entry which is preliminary data.</text>
</comment>
<gene>
    <name evidence="1" type="ORF">RPERSI_LOCUS4540</name>
</gene>